<proteinExistence type="inferred from homology"/>
<evidence type="ECO:0000313" key="9">
    <source>
        <dbReference type="Proteomes" id="UP000002408"/>
    </source>
</evidence>
<dbReference type="PANTHER" id="PTHR43413">
    <property type="entry name" value="TRANSCRIPTIONAL REGULATOR, ASNC FAMILY"/>
    <property type="match status" value="1"/>
</dbReference>
<dbReference type="InterPro" id="IPR053953">
    <property type="entry name" value="NirdL-like_HTH"/>
</dbReference>
<accession>A7I6W4</accession>
<dbReference type="OrthoDB" id="145939at2157"/>
<evidence type="ECO:0000256" key="4">
    <source>
        <dbReference type="ARBA" id="ARBA00023471"/>
    </source>
</evidence>
<gene>
    <name evidence="8" type="ordered locus">Mboo_0957</name>
</gene>
<dbReference type="RefSeq" id="WP_012106500.1">
    <property type="nucleotide sequence ID" value="NC_009712.1"/>
</dbReference>
<dbReference type="Pfam" id="PF17805">
    <property type="entry name" value="AsnC_trans_reg2"/>
    <property type="match status" value="1"/>
</dbReference>
<dbReference type="Proteomes" id="UP000002408">
    <property type="component" value="Chromosome"/>
</dbReference>
<dbReference type="EC" id="4.1.1.111" evidence="4"/>
<comment type="pathway">
    <text evidence="2">Porphyrin-containing compound metabolism.</text>
</comment>
<dbReference type="KEGG" id="mbn:Mboo_0957"/>
<feature type="domain" description="Siroheme decarboxylase AsnC-like ligand binding" evidence="6">
    <location>
        <begin position="68"/>
        <end position="150"/>
    </location>
</feature>
<dbReference type="Pfam" id="PF22451">
    <property type="entry name" value="NirdL-like_HTH"/>
    <property type="match status" value="1"/>
</dbReference>
<evidence type="ECO:0000313" key="8">
    <source>
        <dbReference type="EMBL" id="ABS55475.1"/>
    </source>
</evidence>
<dbReference type="PANTHER" id="PTHR43413:SF1">
    <property type="entry name" value="SIROHEME DECARBOXYLASE NIRL SUBUNIT"/>
    <property type="match status" value="1"/>
</dbReference>
<dbReference type="STRING" id="456442.Mboo_0957"/>
<dbReference type="InterPro" id="IPR040523">
    <property type="entry name" value="AsnC_trans_reg2"/>
</dbReference>
<dbReference type="InterPro" id="IPR036388">
    <property type="entry name" value="WH-like_DNA-bd_sf"/>
</dbReference>
<dbReference type="InterPro" id="IPR019888">
    <property type="entry name" value="Tscrpt_reg_AsnC-like"/>
</dbReference>
<dbReference type="AlphaFoldDB" id="A7I6W4"/>
<dbReference type="InterPro" id="IPR053429">
    <property type="entry name" value="Siroheme_Decarboxylase"/>
</dbReference>
<dbReference type="NCBIfam" id="NF040708">
    <property type="entry name" value="Siroheme_Dcarb_AhbA"/>
    <property type="match status" value="1"/>
</dbReference>
<dbReference type="SUPFAM" id="SSF46785">
    <property type="entry name" value="Winged helix' DNA-binding domain"/>
    <property type="match status" value="1"/>
</dbReference>
<dbReference type="InterPro" id="IPR050684">
    <property type="entry name" value="HTH-Siroheme_Decarb"/>
</dbReference>
<dbReference type="SMART" id="SM00344">
    <property type="entry name" value="HTH_ASNC"/>
    <property type="match status" value="1"/>
</dbReference>
<organism evidence="8 9">
    <name type="scientific">Methanoregula boonei (strain DSM 21154 / JCM 14090 / 6A8)</name>
    <dbReference type="NCBI Taxonomy" id="456442"/>
    <lineage>
        <taxon>Archaea</taxon>
        <taxon>Methanobacteriati</taxon>
        <taxon>Methanobacteriota</taxon>
        <taxon>Stenosarchaea group</taxon>
        <taxon>Methanomicrobia</taxon>
        <taxon>Methanomicrobiales</taxon>
        <taxon>Methanoregulaceae</taxon>
        <taxon>Methanoregula</taxon>
    </lineage>
</organism>
<dbReference type="eggNOG" id="arCOG01629">
    <property type="taxonomic scope" value="Archaea"/>
</dbReference>
<evidence type="ECO:0000259" key="6">
    <source>
        <dbReference type="Pfam" id="PF17805"/>
    </source>
</evidence>
<reference evidence="9" key="1">
    <citation type="journal article" date="2015" name="Microbiology">
        <title>Genome of Methanoregula boonei 6A8 reveals adaptations to oligotrophic peatland environments.</title>
        <authorList>
            <person name="Braeuer S."/>
            <person name="Cadillo-Quiroz H."/>
            <person name="Kyrpides N."/>
            <person name="Woyke T."/>
            <person name="Goodwin L."/>
            <person name="Detter C."/>
            <person name="Podell S."/>
            <person name="Yavitt J.B."/>
            <person name="Zinder S.H."/>
        </authorList>
    </citation>
    <scope>NUCLEOTIDE SEQUENCE [LARGE SCALE GENOMIC DNA]</scope>
    <source>
        <strain evidence="9">DSM 21154 / JCM 14090 / 6A8</strain>
    </source>
</reference>
<name>A7I6W4_METB6</name>
<feature type="domain" description="Siroheme decarboxylase NirL-like HTH" evidence="7">
    <location>
        <begin position="13"/>
        <end position="57"/>
    </location>
</feature>
<comment type="catalytic activity">
    <reaction evidence="5">
        <text>siroheme + 2 H(+) = 12,18-didecarboxysiroheme + 2 CO2</text>
        <dbReference type="Rhea" id="RHEA:19093"/>
        <dbReference type="ChEBI" id="CHEBI:15378"/>
        <dbReference type="ChEBI" id="CHEBI:16526"/>
        <dbReference type="ChEBI" id="CHEBI:60052"/>
        <dbReference type="ChEBI" id="CHEBI:140497"/>
        <dbReference type="EC" id="4.1.1.111"/>
    </reaction>
</comment>
<protein>
    <recommendedName>
        <fullName evidence="4">siroheme decarboxylase</fullName>
        <ecNumber evidence="4">4.1.1.111</ecNumber>
    </recommendedName>
</protein>
<dbReference type="Gene3D" id="3.30.70.3460">
    <property type="match status" value="1"/>
</dbReference>
<dbReference type="GeneID" id="5412134"/>
<dbReference type="EMBL" id="CP000780">
    <property type="protein sequence ID" value="ABS55475.1"/>
    <property type="molecule type" value="Genomic_DNA"/>
</dbReference>
<keyword evidence="9" id="KW-1185">Reference proteome</keyword>
<sequence>MNDNTATDTLDLNILDELQQDIPLVARPFAAIASRLNIPEPLLLERLKYLYEKGVIRGISPIIESRALGITAATLVALPVPAERIHGVAELINQYPEVSHNFQRDHQYSLWFTLSAENEGALEKILTGILTRTGFSRDDCLDLPTVKKIKIDVRFPLAPGKKEDS</sequence>
<dbReference type="GO" id="GO:0016829">
    <property type="term" value="F:lyase activity"/>
    <property type="evidence" value="ECO:0007669"/>
    <property type="project" value="UniProtKB-KW"/>
</dbReference>
<evidence type="ECO:0000256" key="3">
    <source>
        <dbReference type="ARBA" id="ARBA00023457"/>
    </source>
</evidence>
<dbReference type="HOGENOM" id="CLU_112007_1_0_2"/>
<comment type="similarity">
    <text evidence="3">Belongs to the Ahb/Nir family.</text>
</comment>
<evidence type="ECO:0000256" key="5">
    <source>
        <dbReference type="ARBA" id="ARBA00048470"/>
    </source>
</evidence>
<dbReference type="InterPro" id="IPR036390">
    <property type="entry name" value="WH_DNA-bd_sf"/>
</dbReference>
<dbReference type="Gene3D" id="1.10.10.10">
    <property type="entry name" value="Winged helix-like DNA-binding domain superfamily/Winged helix DNA-binding domain"/>
    <property type="match status" value="1"/>
</dbReference>
<evidence type="ECO:0000259" key="7">
    <source>
        <dbReference type="Pfam" id="PF22451"/>
    </source>
</evidence>
<evidence type="ECO:0000256" key="1">
    <source>
        <dbReference type="ARBA" id="ARBA00023239"/>
    </source>
</evidence>
<keyword evidence="1" id="KW-0456">Lyase</keyword>
<evidence type="ECO:0000256" key="2">
    <source>
        <dbReference type="ARBA" id="ARBA00023444"/>
    </source>
</evidence>